<evidence type="ECO:0000256" key="5">
    <source>
        <dbReference type="ARBA" id="ARBA00023136"/>
    </source>
</evidence>
<comment type="subcellular location">
    <subcellularLocation>
        <location evidence="1">Membrane</location>
        <topology evidence="1">Single-pass membrane protein</topology>
    </subcellularLocation>
</comment>
<evidence type="ECO:0000256" key="3">
    <source>
        <dbReference type="ARBA" id="ARBA00022729"/>
    </source>
</evidence>
<evidence type="ECO:0000256" key="6">
    <source>
        <dbReference type="ARBA" id="ARBA00023180"/>
    </source>
</evidence>
<keyword evidence="3 7" id="KW-0732">Signal</keyword>
<dbReference type="GO" id="GO:0016020">
    <property type="term" value="C:membrane"/>
    <property type="evidence" value="ECO:0007669"/>
    <property type="project" value="UniProtKB-SubCell"/>
</dbReference>
<reference evidence="9" key="2">
    <citation type="submission" date="2015-03" db="UniProtKB">
        <authorList>
            <consortium name="EnsemblPlants"/>
        </authorList>
    </citation>
    <scope>IDENTIFICATION</scope>
</reference>
<organism evidence="9">
    <name type="scientific">Oryza barthii</name>
    <dbReference type="NCBI Taxonomy" id="65489"/>
    <lineage>
        <taxon>Eukaryota</taxon>
        <taxon>Viridiplantae</taxon>
        <taxon>Streptophyta</taxon>
        <taxon>Embryophyta</taxon>
        <taxon>Tracheophyta</taxon>
        <taxon>Spermatophyta</taxon>
        <taxon>Magnoliopsida</taxon>
        <taxon>Liliopsida</taxon>
        <taxon>Poales</taxon>
        <taxon>Poaceae</taxon>
        <taxon>BOP clade</taxon>
        <taxon>Oryzoideae</taxon>
        <taxon>Oryzeae</taxon>
        <taxon>Oryzinae</taxon>
        <taxon>Oryza</taxon>
    </lineage>
</organism>
<feature type="chain" id="PRO_5002262789" description="Thioredoxin domain-containing protein" evidence="7">
    <location>
        <begin position="25"/>
        <end position="284"/>
    </location>
</feature>
<evidence type="ECO:0000313" key="10">
    <source>
        <dbReference type="Proteomes" id="UP000026960"/>
    </source>
</evidence>
<name>A0A0D3GEC2_9ORYZ</name>
<dbReference type="PANTHER" id="PTHR46854">
    <property type="entry name" value="5'-ADENYLYLSULFATE REDUCTASE-LIKE 4-RELATED"/>
    <property type="match status" value="1"/>
</dbReference>
<dbReference type="eggNOG" id="KOG2640">
    <property type="taxonomic scope" value="Eukaryota"/>
</dbReference>
<reference evidence="9" key="1">
    <citation type="journal article" date="2009" name="Rice">
        <title>De Novo Next Generation Sequencing of Plant Genomes.</title>
        <authorList>
            <person name="Rounsley S."/>
            <person name="Marri P.R."/>
            <person name="Yu Y."/>
            <person name="He R."/>
            <person name="Sisneros N."/>
            <person name="Goicoechea J.L."/>
            <person name="Lee S.J."/>
            <person name="Angelova A."/>
            <person name="Kudrna D."/>
            <person name="Luo M."/>
            <person name="Affourtit J."/>
            <person name="Desany B."/>
            <person name="Knight J."/>
            <person name="Niazi F."/>
            <person name="Egholm M."/>
            <person name="Wing R.A."/>
        </authorList>
    </citation>
    <scope>NUCLEOTIDE SEQUENCE [LARGE SCALE GENOMIC DNA]</scope>
    <source>
        <strain evidence="9">cv. IRGC 105608</strain>
    </source>
</reference>
<sequence>MRWWPALPLLLLAVAVAVAGAGDAAPVCTWPSAAEAIVGSPEACRSPLRRPLGVTEGDDAILARAVNLLHANKEDFAAVLFYASWCPFSQECRLRFEKLACIFPTIRHLAIEESTVRLRTRYRYGIHGYPTLFLINSTVRVRYHGPRTVKSLAAFYNDVSGINPSMDPAVGDDDIEPKRDCEQEKCLFWSARTPENILQPDTYLTLAASFVILRLLYLFYPKITAFVKRTWSRRTLFTCLEQGKHKFNRVYPSKQGNLHDGARHATAWASKSLASVSIGEPSTS</sequence>
<protein>
    <recommendedName>
        <fullName evidence="8">Thioredoxin domain-containing protein</fullName>
    </recommendedName>
</protein>
<dbReference type="Gene3D" id="3.40.30.10">
    <property type="entry name" value="Glutaredoxin"/>
    <property type="match status" value="1"/>
</dbReference>
<dbReference type="Proteomes" id="UP000026960">
    <property type="component" value="Chromosome 6"/>
</dbReference>
<dbReference type="EnsemblPlants" id="OBART06G07690.1">
    <property type="protein sequence ID" value="OBART06G07690.1"/>
    <property type="gene ID" value="OBART06G07690"/>
</dbReference>
<dbReference type="AlphaFoldDB" id="A0A0D3GEC2"/>
<keyword evidence="4" id="KW-1133">Transmembrane helix</keyword>
<feature type="domain" description="Thioredoxin" evidence="8">
    <location>
        <begin position="19"/>
        <end position="161"/>
    </location>
</feature>
<dbReference type="Pfam" id="PF00085">
    <property type="entry name" value="Thioredoxin"/>
    <property type="match status" value="1"/>
</dbReference>
<evidence type="ECO:0000256" key="2">
    <source>
        <dbReference type="ARBA" id="ARBA00022692"/>
    </source>
</evidence>
<dbReference type="PROSITE" id="PS51352">
    <property type="entry name" value="THIOREDOXIN_2"/>
    <property type="match status" value="1"/>
</dbReference>
<evidence type="ECO:0000259" key="8">
    <source>
        <dbReference type="PROSITE" id="PS51352"/>
    </source>
</evidence>
<dbReference type="PANTHER" id="PTHR46854:SF1">
    <property type="entry name" value="5'-ADENYLYLSULFATE REDUCTASE-LIKE 4-RELATED"/>
    <property type="match status" value="1"/>
</dbReference>
<proteinExistence type="predicted"/>
<evidence type="ECO:0000256" key="7">
    <source>
        <dbReference type="SAM" id="SignalP"/>
    </source>
</evidence>
<dbReference type="InterPro" id="IPR036249">
    <property type="entry name" value="Thioredoxin-like_sf"/>
</dbReference>
<dbReference type="PaxDb" id="65489-OBART06G07690.1"/>
<keyword evidence="10" id="KW-1185">Reference proteome</keyword>
<keyword evidence="2" id="KW-0812">Transmembrane</keyword>
<accession>A0A0D3GEC2</accession>
<keyword evidence="6" id="KW-0325">Glycoprotein</keyword>
<dbReference type="Gramene" id="OBART06G07690.1">
    <property type="protein sequence ID" value="OBART06G07690.1"/>
    <property type="gene ID" value="OBART06G07690"/>
</dbReference>
<dbReference type="InterPro" id="IPR013766">
    <property type="entry name" value="Thioredoxin_domain"/>
</dbReference>
<keyword evidence="5" id="KW-0472">Membrane</keyword>
<dbReference type="SUPFAM" id="SSF52833">
    <property type="entry name" value="Thioredoxin-like"/>
    <property type="match status" value="1"/>
</dbReference>
<evidence type="ECO:0000256" key="4">
    <source>
        <dbReference type="ARBA" id="ARBA00022989"/>
    </source>
</evidence>
<dbReference type="InterPro" id="IPR044606">
    <property type="entry name" value="APRL4/6"/>
</dbReference>
<feature type="signal peptide" evidence="7">
    <location>
        <begin position="1"/>
        <end position="24"/>
    </location>
</feature>
<evidence type="ECO:0000256" key="1">
    <source>
        <dbReference type="ARBA" id="ARBA00004167"/>
    </source>
</evidence>
<dbReference type="CDD" id="cd02999">
    <property type="entry name" value="PDI_a_ERp44_like"/>
    <property type="match status" value="1"/>
</dbReference>
<dbReference type="HOGENOM" id="CLU_051582_0_0_1"/>
<evidence type="ECO:0000313" key="9">
    <source>
        <dbReference type="EnsemblPlants" id="OBART06G07690.1"/>
    </source>
</evidence>